<feature type="domain" description="Core-binding (CB)" evidence="6">
    <location>
        <begin position="8"/>
        <end position="104"/>
    </location>
</feature>
<keyword evidence="3" id="KW-0233">DNA recombination</keyword>
<reference evidence="7 8" key="1">
    <citation type="submission" date="2011-10" db="EMBL/GenBank/DDBJ databases">
        <title>The Genome Sequence of Fusobacterium sp. 4_1_13.</title>
        <authorList>
            <consortium name="The Broad Institute Genome Sequencing Platform"/>
            <person name="Earl A."/>
            <person name="Ward D."/>
            <person name="Feldgarden M."/>
            <person name="Gevers D."/>
            <person name="Strauss J."/>
            <person name="Ambrose C."/>
            <person name="Allen-Vercoe E."/>
            <person name="Young S.K."/>
            <person name="Zeng Q."/>
            <person name="Gargeya S."/>
            <person name="Fitzgerald M."/>
            <person name="Haas B."/>
            <person name="Abouelleil A."/>
            <person name="Alvarado L."/>
            <person name="Arachchi H.M."/>
            <person name="Berlin A."/>
            <person name="Brown A."/>
            <person name="Chapman S.B."/>
            <person name="Chen Z."/>
            <person name="Dunbar C."/>
            <person name="Freedman E."/>
            <person name="Gearin G."/>
            <person name="Goldberg J."/>
            <person name="Griggs A."/>
            <person name="Gujja S."/>
            <person name="Heiman D."/>
            <person name="Howarth C."/>
            <person name="Larson L."/>
            <person name="Lui A."/>
            <person name="MacDonald P.J."/>
            <person name="Montmayeur A."/>
            <person name="Murphy C."/>
            <person name="Neiman D."/>
            <person name="Pearson M."/>
            <person name="Priest M."/>
            <person name="Roberts A."/>
            <person name="Saif S."/>
            <person name="Shea T."/>
            <person name="Shenoy N."/>
            <person name="Sisk P."/>
            <person name="Stolte C."/>
            <person name="Sykes S."/>
            <person name="Wortman J."/>
            <person name="Nusbaum C."/>
            <person name="Birren B."/>
        </authorList>
    </citation>
    <scope>NUCLEOTIDE SEQUENCE [LARGE SCALE GENOMIC DNA]</scope>
    <source>
        <strain evidence="7 8">4_1_13</strain>
    </source>
</reference>
<dbReference type="PANTHER" id="PTHR30349">
    <property type="entry name" value="PHAGE INTEGRASE-RELATED"/>
    <property type="match status" value="1"/>
</dbReference>
<dbReference type="InterPro" id="IPR002104">
    <property type="entry name" value="Integrase_catalytic"/>
</dbReference>
<dbReference type="InterPro" id="IPR044068">
    <property type="entry name" value="CB"/>
</dbReference>
<dbReference type="eggNOG" id="COG4974">
    <property type="taxonomic scope" value="Bacteria"/>
</dbReference>
<keyword evidence="2 4" id="KW-0238">DNA-binding</keyword>
<dbReference type="PROSITE" id="PS51898">
    <property type="entry name" value="TYR_RECOMBINASE"/>
    <property type="match status" value="1"/>
</dbReference>
<dbReference type="EMBL" id="ACDE02000012">
    <property type="protein sequence ID" value="EEO39964.1"/>
    <property type="molecule type" value="Genomic_DNA"/>
</dbReference>
<dbReference type="PROSITE" id="PS51900">
    <property type="entry name" value="CB"/>
    <property type="match status" value="1"/>
</dbReference>
<evidence type="ECO:0000259" key="5">
    <source>
        <dbReference type="PROSITE" id="PS51898"/>
    </source>
</evidence>
<dbReference type="InterPro" id="IPR050090">
    <property type="entry name" value="Tyrosine_recombinase_XerCD"/>
</dbReference>
<evidence type="ECO:0000313" key="7">
    <source>
        <dbReference type="EMBL" id="EEO39964.1"/>
    </source>
</evidence>
<evidence type="ECO:0000256" key="4">
    <source>
        <dbReference type="PROSITE-ProRule" id="PRU01248"/>
    </source>
</evidence>
<accession>A0A0M1VTL9</accession>
<dbReference type="AlphaFoldDB" id="A0A0M1VTL9"/>
<dbReference type="GO" id="GO:0006310">
    <property type="term" value="P:DNA recombination"/>
    <property type="evidence" value="ECO:0007669"/>
    <property type="project" value="UniProtKB-KW"/>
</dbReference>
<proteinExistence type="inferred from homology"/>
<evidence type="ECO:0000256" key="2">
    <source>
        <dbReference type="ARBA" id="ARBA00023125"/>
    </source>
</evidence>
<evidence type="ECO:0000313" key="8">
    <source>
        <dbReference type="Proteomes" id="UP000004925"/>
    </source>
</evidence>
<evidence type="ECO:0000256" key="3">
    <source>
        <dbReference type="ARBA" id="ARBA00023172"/>
    </source>
</evidence>
<dbReference type="InterPro" id="IPR013762">
    <property type="entry name" value="Integrase-like_cat_sf"/>
</dbReference>
<protein>
    <recommendedName>
        <fullName evidence="9">Integrase</fullName>
    </recommendedName>
</protein>
<dbReference type="SUPFAM" id="SSF56349">
    <property type="entry name" value="DNA breaking-rejoining enzymes"/>
    <property type="match status" value="1"/>
</dbReference>
<gene>
    <name evidence="7" type="ORF">FSCG_00677</name>
</gene>
<organism evidence="7 8">
    <name type="scientific">Fusobacterium vincentii 4_1_13</name>
    <dbReference type="NCBI Taxonomy" id="469606"/>
    <lineage>
        <taxon>Bacteria</taxon>
        <taxon>Fusobacteriati</taxon>
        <taxon>Fusobacteriota</taxon>
        <taxon>Fusobacteriia</taxon>
        <taxon>Fusobacteriales</taxon>
        <taxon>Fusobacteriaceae</taxon>
        <taxon>Fusobacterium</taxon>
    </lineage>
</organism>
<name>A0A0M1VTL9_FUSVC</name>
<dbReference type="RefSeq" id="WP_008802794.1">
    <property type="nucleotide sequence ID" value="NZ_KQ235735.1"/>
</dbReference>
<dbReference type="CDD" id="cd00397">
    <property type="entry name" value="DNA_BRE_C"/>
    <property type="match status" value="1"/>
</dbReference>
<evidence type="ECO:0008006" key="9">
    <source>
        <dbReference type="Google" id="ProtNLM"/>
    </source>
</evidence>
<comment type="similarity">
    <text evidence="1">Belongs to the 'phage' integrase family.</text>
</comment>
<dbReference type="GO" id="GO:0003677">
    <property type="term" value="F:DNA binding"/>
    <property type="evidence" value="ECO:0007669"/>
    <property type="project" value="UniProtKB-UniRule"/>
</dbReference>
<feature type="domain" description="Tyr recombinase" evidence="5">
    <location>
        <begin position="130"/>
        <end position="315"/>
    </location>
</feature>
<dbReference type="Gene3D" id="1.10.150.130">
    <property type="match status" value="1"/>
</dbReference>
<dbReference type="PANTHER" id="PTHR30349:SF41">
    <property type="entry name" value="INTEGRASE_RECOMBINASE PROTEIN MJ0367-RELATED"/>
    <property type="match status" value="1"/>
</dbReference>
<dbReference type="Gene3D" id="1.10.443.10">
    <property type="entry name" value="Intergrase catalytic core"/>
    <property type="match status" value="1"/>
</dbReference>
<dbReference type="InterPro" id="IPR011010">
    <property type="entry name" value="DNA_brk_join_enz"/>
</dbReference>
<evidence type="ECO:0000259" key="6">
    <source>
        <dbReference type="PROSITE" id="PS51900"/>
    </source>
</evidence>
<dbReference type="GO" id="GO:0015074">
    <property type="term" value="P:DNA integration"/>
    <property type="evidence" value="ECO:0007669"/>
    <property type="project" value="InterPro"/>
</dbReference>
<sequence>MELKVLENLKRENVEIYLEYLNSCKSSNWETWETTYKTYCNNFKLFLVWFQKTYKNRLLLSKDTLLEMPSIMESYRNYCRVLGNSKRTIMNKTTSISTFYAWCVRRNKIKYHPFDSKLDRLRFTEKDKIRKSYFLTTEQILTVRLYMQVESKKYDLQDRILWELFLDSACRISAIQSLKLDQLRLEDGYFTDVKEKEGYIVNAFFFNKCKELLKEWIKYRQEKGINSEWVFITKYNGRYKQMTQGAIRGRIKKLGKILGIEDLYPHTLRKTAINLINNLAGLGLASSYANHSSSGVTSKHYIQKTSATEIRNTLIVARKKLGIF</sequence>
<evidence type="ECO:0000256" key="1">
    <source>
        <dbReference type="ARBA" id="ARBA00008857"/>
    </source>
</evidence>
<dbReference type="HOGENOM" id="CLU_862652_0_0_0"/>
<dbReference type="Pfam" id="PF00589">
    <property type="entry name" value="Phage_integrase"/>
    <property type="match status" value="1"/>
</dbReference>
<comment type="caution">
    <text evidence="7">The sequence shown here is derived from an EMBL/GenBank/DDBJ whole genome shotgun (WGS) entry which is preliminary data.</text>
</comment>
<dbReference type="InterPro" id="IPR010998">
    <property type="entry name" value="Integrase_recombinase_N"/>
</dbReference>
<dbReference type="Proteomes" id="UP000004925">
    <property type="component" value="Unassembled WGS sequence"/>
</dbReference>